<evidence type="ECO:0000256" key="1">
    <source>
        <dbReference type="ARBA" id="ARBA00009670"/>
    </source>
</evidence>
<name>A0A8H4A9N2_GIGMA</name>
<keyword evidence="4" id="KW-1185">Reference proteome</keyword>
<dbReference type="EMBL" id="WTPW01001075">
    <property type="protein sequence ID" value="KAF0458653.1"/>
    <property type="molecule type" value="Genomic_DNA"/>
</dbReference>
<proteinExistence type="inferred from homology"/>
<evidence type="ECO:0000313" key="3">
    <source>
        <dbReference type="EMBL" id="KAF0458653.1"/>
    </source>
</evidence>
<dbReference type="InterPro" id="IPR004147">
    <property type="entry name" value="ABC1_dom"/>
</dbReference>
<dbReference type="CDD" id="cd13969">
    <property type="entry name" value="ADCK1-like"/>
    <property type="match status" value="1"/>
</dbReference>
<dbReference type="SUPFAM" id="SSF56112">
    <property type="entry name" value="Protein kinase-like (PK-like)"/>
    <property type="match status" value="1"/>
</dbReference>
<dbReference type="PANTHER" id="PTHR43173">
    <property type="entry name" value="ABC1 FAMILY PROTEIN"/>
    <property type="match status" value="1"/>
</dbReference>
<gene>
    <name evidence="3" type="ORF">F8M41_000920</name>
</gene>
<dbReference type="Pfam" id="PF03109">
    <property type="entry name" value="ABC1"/>
    <property type="match status" value="1"/>
</dbReference>
<dbReference type="InterPro" id="IPR051130">
    <property type="entry name" value="Mito_struct-func_regulator"/>
</dbReference>
<evidence type="ECO:0000313" key="4">
    <source>
        <dbReference type="Proteomes" id="UP000439903"/>
    </source>
</evidence>
<organism evidence="3 4">
    <name type="scientific">Gigaspora margarita</name>
    <dbReference type="NCBI Taxonomy" id="4874"/>
    <lineage>
        <taxon>Eukaryota</taxon>
        <taxon>Fungi</taxon>
        <taxon>Fungi incertae sedis</taxon>
        <taxon>Mucoromycota</taxon>
        <taxon>Glomeromycotina</taxon>
        <taxon>Glomeromycetes</taxon>
        <taxon>Diversisporales</taxon>
        <taxon>Gigasporaceae</taxon>
        <taxon>Gigaspora</taxon>
    </lineage>
</organism>
<dbReference type="InterPro" id="IPR011009">
    <property type="entry name" value="Kinase-like_dom_sf"/>
</dbReference>
<protein>
    <submittedName>
        <fullName evidence="3">ABC1-domain-containing protein</fullName>
    </submittedName>
</protein>
<comment type="similarity">
    <text evidence="1">Belongs to the protein kinase superfamily. ADCK protein kinase family.</text>
</comment>
<accession>A0A8H4A9N2</accession>
<dbReference type="InterPro" id="IPR045307">
    <property type="entry name" value="ADCK1_dom"/>
</dbReference>
<sequence length="576" mass="66844">MSLRISSFVRRFTFIASVVGGIYLADDKFNARTLQRNILTIWNGVCIGLDYKINFRPGKGDKIDDLHERVAKRILNVCLSNGGLYIKLGQAIGVQSAILPVAYQRTFKQLYDDAPAVNFDRVVKIFKEDFNCHPDEMFDDFERTAIASASIAQVHRAKLKNGTPVAVKIQKPDIRRQMDWDLLAYKALMHMYEYIFDLPLVWSANYTEKHLRQEVDFENEGRNSERVRIEFENERSLNDKVYVPKVFWDQTSKRVLTAEWIEGIKITDQEGLQRYGFTFNNVMKTVIDIFAFQIFVSGFVHADPHPGNVLVRPHPSKSNKYYQVVLIDHGLCMEESIAFRHQYCLFWKSLFLMDSDMINQICKEWGINEPDLFVSATLMKPYSSQTAVHISSTQSATLRDAYEMQMAVKDRIRKFLADTELIPRELIFVGRNMNIVRSLNRELGSPVNRINLMGNWAVKGLGPDWSNWGGNAKTYEQQRQFQLVSGNDYQLSTYNKNFLSFVEQFGFILKSRFNYWLFQSTLFLISLSFYFNNAKEAIVSWIYNSGPRGFEEVLDDQIKTSLENFGMVFDEKFFEG</sequence>
<dbReference type="PANTHER" id="PTHR43173:SF37">
    <property type="entry name" value="ABC1 FAMILY PROTEIN C10F6.14C"/>
    <property type="match status" value="1"/>
</dbReference>
<dbReference type="AlphaFoldDB" id="A0A8H4A9N2"/>
<comment type="caution">
    <text evidence="3">The sequence shown here is derived from an EMBL/GenBank/DDBJ whole genome shotgun (WGS) entry which is preliminary data.</text>
</comment>
<reference evidence="3 4" key="1">
    <citation type="journal article" date="2019" name="Environ. Microbiol.">
        <title>At the nexus of three kingdoms: the genome of the mycorrhizal fungus Gigaspora margarita provides insights into plant, endobacterial and fungal interactions.</title>
        <authorList>
            <person name="Venice F."/>
            <person name="Ghignone S."/>
            <person name="Salvioli di Fossalunga A."/>
            <person name="Amselem J."/>
            <person name="Novero M."/>
            <person name="Xianan X."/>
            <person name="Sedzielewska Toro K."/>
            <person name="Morin E."/>
            <person name="Lipzen A."/>
            <person name="Grigoriev I.V."/>
            <person name="Henrissat B."/>
            <person name="Martin F.M."/>
            <person name="Bonfante P."/>
        </authorList>
    </citation>
    <scope>NUCLEOTIDE SEQUENCE [LARGE SCALE GENOMIC DNA]</scope>
    <source>
        <strain evidence="3 4">BEG34</strain>
    </source>
</reference>
<evidence type="ECO:0000259" key="2">
    <source>
        <dbReference type="Pfam" id="PF03109"/>
    </source>
</evidence>
<dbReference type="OrthoDB" id="427480at2759"/>
<dbReference type="Proteomes" id="UP000439903">
    <property type="component" value="Unassembled WGS sequence"/>
</dbReference>
<feature type="domain" description="ABC1 atypical kinase-like" evidence="2">
    <location>
        <begin position="110"/>
        <end position="360"/>
    </location>
</feature>